<dbReference type="Pfam" id="PF13639">
    <property type="entry name" value="zf-RING_2"/>
    <property type="match status" value="1"/>
</dbReference>
<dbReference type="InterPro" id="IPR001841">
    <property type="entry name" value="Znf_RING"/>
</dbReference>
<organism evidence="6 7">
    <name type="scientific">Zingiber officinale</name>
    <name type="common">Ginger</name>
    <name type="synonym">Amomum zingiber</name>
    <dbReference type="NCBI Taxonomy" id="94328"/>
    <lineage>
        <taxon>Eukaryota</taxon>
        <taxon>Viridiplantae</taxon>
        <taxon>Streptophyta</taxon>
        <taxon>Embryophyta</taxon>
        <taxon>Tracheophyta</taxon>
        <taxon>Spermatophyta</taxon>
        <taxon>Magnoliopsida</taxon>
        <taxon>Liliopsida</taxon>
        <taxon>Zingiberales</taxon>
        <taxon>Zingiberaceae</taxon>
        <taxon>Zingiber</taxon>
    </lineage>
</organism>
<keyword evidence="1" id="KW-0479">Metal-binding</keyword>
<reference evidence="6 7" key="1">
    <citation type="submission" date="2020-08" db="EMBL/GenBank/DDBJ databases">
        <title>Plant Genome Project.</title>
        <authorList>
            <person name="Zhang R.-G."/>
        </authorList>
    </citation>
    <scope>NUCLEOTIDE SEQUENCE [LARGE SCALE GENOMIC DNA]</scope>
    <source>
        <tissue evidence="6">Rhizome</tissue>
    </source>
</reference>
<dbReference type="Proteomes" id="UP000734854">
    <property type="component" value="Unassembled WGS sequence"/>
</dbReference>
<feature type="domain" description="RING-type" evidence="5">
    <location>
        <begin position="101"/>
        <end position="144"/>
    </location>
</feature>
<dbReference type="SMART" id="SM00744">
    <property type="entry name" value="RINGv"/>
    <property type="match status" value="1"/>
</dbReference>
<evidence type="ECO:0000256" key="4">
    <source>
        <dbReference type="PROSITE-ProRule" id="PRU00175"/>
    </source>
</evidence>
<protein>
    <recommendedName>
        <fullName evidence="5">RING-type domain-containing protein</fullName>
    </recommendedName>
</protein>
<gene>
    <name evidence="6" type="ORF">ZIOFF_061145</name>
</gene>
<proteinExistence type="predicted"/>
<evidence type="ECO:0000259" key="5">
    <source>
        <dbReference type="PROSITE" id="PS50089"/>
    </source>
</evidence>
<dbReference type="GO" id="GO:0016567">
    <property type="term" value="P:protein ubiquitination"/>
    <property type="evidence" value="ECO:0007669"/>
    <property type="project" value="TreeGrafter"/>
</dbReference>
<comment type="caution">
    <text evidence="6">The sequence shown here is derived from an EMBL/GenBank/DDBJ whole genome shotgun (WGS) entry which is preliminary data.</text>
</comment>
<dbReference type="EMBL" id="JACMSC010000017">
    <property type="protein sequence ID" value="KAG6477715.1"/>
    <property type="molecule type" value="Genomic_DNA"/>
</dbReference>
<dbReference type="PANTHER" id="PTHR45969:SF33">
    <property type="entry name" value="RING ZINC FINGER PROTEIN-RELATED"/>
    <property type="match status" value="1"/>
</dbReference>
<dbReference type="OrthoDB" id="8062037at2759"/>
<dbReference type="AlphaFoldDB" id="A0A8J5K823"/>
<dbReference type="CDD" id="cd16454">
    <property type="entry name" value="RING-H2_PA-TM-RING"/>
    <property type="match status" value="1"/>
</dbReference>
<evidence type="ECO:0000313" key="6">
    <source>
        <dbReference type="EMBL" id="KAG6477715.1"/>
    </source>
</evidence>
<sequence>MGFPVAYSDLLQLPKVLLNVVLLLGYLRRFLLRAFEAVGLGDLLDDDDVPFAETNAAALLRQFQPASAARIREALPAVRFGELGEFEPGGGGGGGGGGSGCVVCLCEFGAEEEVRLLSNCRHLFHRGCLDQWLEHERRTCPLCRAPLLPGEAKAEAEEEMWDEDVPWESYYEDFGPLGIAPAWEPIPTLLPRFPEDFAPLGIAPAAPPSPTLLPRFPEL</sequence>
<keyword evidence="3" id="KW-0862">Zinc</keyword>
<dbReference type="SMART" id="SM00184">
    <property type="entry name" value="RING"/>
    <property type="match status" value="1"/>
</dbReference>
<evidence type="ECO:0000256" key="2">
    <source>
        <dbReference type="ARBA" id="ARBA00022771"/>
    </source>
</evidence>
<name>A0A8J5K823_ZINOF</name>
<evidence type="ECO:0000313" key="7">
    <source>
        <dbReference type="Proteomes" id="UP000734854"/>
    </source>
</evidence>
<keyword evidence="7" id="KW-1185">Reference proteome</keyword>
<keyword evidence="2 4" id="KW-0863">Zinc-finger</keyword>
<dbReference type="PANTHER" id="PTHR45969">
    <property type="entry name" value="RING ZINC FINGER PROTEIN-RELATED"/>
    <property type="match status" value="1"/>
</dbReference>
<dbReference type="GO" id="GO:0008270">
    <property type="term" value="F:zinc ion binding"/>
    <property type="evidence" value="ECO:0007669"/>
    <property type="project" value="UniProtKB-KW"/>
</dbReference>
<evidence type="ECO:0000256" key="3">
    <source>
        <dbReference type="ARBA" id="ARBA00022833"/>
    </source>
</evidence>
<evidence type="ECO:0000256" key="1">
    <source>
        <dbReference type="ARBA" id="ARBA00022723"/>
    </source>
</evidence>
<accession>A0A8J5K823</accession>
<dbReference type="GO" id="GO:0061630">
    <property type="term" value="F:ubiquitin protein ligase activity"/>
    <property type="evidence" value="ECO:0007669"/>
    <property type="project" value="TreeGrafter"/>
</dbReference>
<dbReference type="InterPro" id="IPR011016">
    <property type="entry name" value="Znf_RING-CH"/>
</dbReference>
<dbReference type="PROSITE" id="PS50089">
    <property type="entry name" value="ZF_RING_2"/>
    <property type="match status" value="1"/>
</dbReference>